<protein>
    <submittedName>
        <fullName evidence="1">Uncharacterized protein</fullName>
    </submittedName>
</protein>
<dbReference type="GeneID" id="20326429"/>
<dbReference type="KEGG" id="ovi:T265_12261"/>
<evidence type="ECO:0000313" key="2">
    <source>
        <dbReference type="Proteomes" id="UP000054324"/>
    </source>
</evidence>
<keyword evidence="2" id="KW-1185">Reference proteome</keyword>
<dbReference type="AlphaFoldDB" id="A0A074YUU9"/>
<dbReference type="RefSeq" id="XP_009177775.1">
    <property type="nucleotide sequence ID" value="XM_009179511.1"/>
</dbReference>
<proteinExistence type="predicted"/>
<accession>A0A074YUU9</accession>
<evidence type="ECO:0000313" key="1">
    <source>
        <dbReference type="EMBL" id="KER18478.1"/>
    </source>
</evidence>
<organism evidence="1 2">
    <name type="scientific">Opisthorchis viverrini</name>
    <name type="common">Southeast Asian liver fluke</name>
    <dbReference type="NCBI Taxonomy" id="6198"/>
    <lineage>
        <taxon>Eukaryota</taxon>
        <taxon>Metazoa</taxon>
        <taxon>Spiralia</taxon>
        <taxon>Lophotrochozoa</taxon>
        <taxon>Platyhelminthes</taxon>
        <taxon>Trematoda</taxon>
        <taxon>Digenea</taxon>
        <taxon>Opisthorchiida</taxon>
        <taxon>Opisthorchiata</taxon>
        <taxon>Opisthorchiidae</taxon>
        <taxon>Opisthorchis</taxon>
    </lineage>
</organism>
<reference evidence="1 2" key="1">
    <citation type="submission" date="2013-11" db="EMBL/GenBank/DDBJ databases">
        <title>Opisthorchis viverrini - life in the bile duct.</title>
        <authorList>
            <person name="Young N.D."/>
            <person name="Nagarajan N."/>
            <person name="Lin S.J."/>
            <person name="Korhonen P.K."/>
            <person name="Jex A.R."/>
            <person name="Hall R.S."/>
            <person name="Safavi-Hemami H."/>
            <person name="Kaewkong W."/>
            <person name="Bertrand D."/>
            <person name="Gao S."/>
            <person name="Seet Q."/>
            <person name="Wongkham S."/>
            <person name="Teh B.T."/>
            <person name="Wongkham C."/>
            <person name="Intapan P.M."/>
            <person name="Maleewong W."/>
            <person name="Yang X."/>
            <person name="Hu M."/>
            <person name="Wang Z."/>
            <person name="Hofmann A."/>
            <person name="Sternberg P.W."/>
            <person name="Tan P."/>
            <person name="Wang J."/>
            <person name="Gasser R.B."/>
        </authorList>
    </citation>
    <scope>NUCLEOTIDE SEQUENCE [LARGE SCALE GENOMIC DNA]</scope>
</reference>
<name>A0A074YUU9_OPIVI</name>
<gene>
    <name evidence="1" type="ORF">T265_12261</name>
</gene>
<dbReference type="CTD" id="20326429"/>
<dbReference type="Proteomes" id="UP000054324">
    <property type="component" value="Unassembled WGS sequence"/>
</dbReference>
<dbReference type="EMBL" id="KL600832">
    <property type="protein sequence ID" value="KER18478.1"/>
    <property type="molecule type" value="Genomic_DNA"/>
</dbReference>
<sequence length="73" mass="8107">MNSLGIAGLDSYKQSDVDFEIHAASRTTTSDVQTEVPLERSRTFGFCLLYQIPQGILLPKRSLTFPDQSMGKV</sequence>